<proteinExistence type="predicted"/>
<comment type="caution">
    <text evidence="1">The sequence shown here is derived from an EMBL/GenBank/DDBJ whole genome shotgun (WGS) entry which is preliminary data.</text>
</comment>
<accession>A0A4Y3WEW4</accession>
<organism evidence="1 2">
    <name type="scientific">Nitrobacter winogradskyi</name>
    <name type="common">Nitrobacter agilis</name>
    <dbReference type="NCBI Taxonomy" id="913"/>
    <lineage>
        <taxon>Bacteria</taxon>
        <taxon>Pseudomonadati</taxon>
        <taxon>Pseudomonadota</taxon>
        <taxon>Alphaproteobacteria</taxon>
        <taxon>Hyphomicrobiales</taxon>
        <taxon>Nitrobacteraceae</taxon>
        <taxon>Nitrobacter</taxon>
    </lineage>
</organism>
<reference evidence="1 2" key="1">
    <citation type="submission" date="2019-06" db="EMBL/GenBank/DDBJ databases">
        <title>Whole genome shotgun sequence of Nitrobacter winogradskyi NBRC 14297.</title>
        <authorList>
            <person name="Hosoyama A."/>
            <person name="Uohara A."/>
            <person name="Ohji S."/>
            <person name="Ichikawa N."/>
        </authorList>
    </citation>
    <scope>NUCLEOTIDE SEQUENCE [LARGE SCALE GENOMIC DNA]</scope>
    <source>
        <strain evidence="1 2">NBRC 14297</strain>
    </source>
</reference>
<gene>
    <name evidence="1" type="ORF">NWI01_34540</name>
</gene>
<evidence type="ECO:0000313" key="1">
    <source>
        <dbReference type="EMBL" id="GEC17562.1"/>
    </source>
</evidence>
<name>A0A4Y3WEW4_NITWI</name>
<dbReference type="Proteomes" id="UP000318825">
    <property type="component" value="Unassembled WGS sequence"/>
</dbReference>
<protein>
    <submittedName>
        <fullName evidence="1">Uncharacterized protein</fullName>
    </submittedName>
</protein>
<dbReference type="AlphaFoldDB" id="A0A4Y3WEW4"/>
<sequence>MAIMDQKLDDTQQTIMGILAETLGLQAQIAAAYTTKNVIRSAHNKNELEYRRFRTKLIDEASTIESTSRAATPLSLVCANWHVHELVEQVASTDTFKGGNRKSPAELKKTTGSRKLSFQTYEVSSVF</sequence>
<dbReference type="EMBL" id="BJNF01000118">
    <property type="protein sequence ID" value="GEC17562.1"/>
    <property type="molecule type" value="Genomic_DNA"/>
</dbReference>
<dbReference type="RefSeq" id="WP_253356563.1">
    <property type="nucleotide sequence ID" value="NZ_JALJZS010000005.1"/>
</dbReference>
<evidence type="ECO:0000313" key="2">
    <source>
        <dbReference type="Proteomes" id="UP000318825"/>
    </source>
</evidence>